<evidence type="ECO:0000313" key="2">
    <source>
        <dbReference type="Proteomes" id="UP001055811"/>
    </source>
</evidence>
<organism evidence="1 2">
    <name type="scientific">Cichorium intybus</name>
    <name type="common">Chicory</name>
    <dbReference type="NCBI Taxonomy" id="13427"/>
    <lineage>
        <taxon>Eukaryota</taxon>
        <taxon>Viridiplantae</taxon>
        <taxon>Streptophyta</taxon>
        <taxon>Embryophyta</taxon>
        <taxon>Tracheophyta</taxon>
        <taxon>Spermatophyta</taxon>
        <taxon>Magnoliopsida</taxon>
        <taxon>eudicotyledons</taxon>
        <taxon>Gunneridae</taxon>
        <taxon>Pentapetalae</taxon>
        <taxon>asterids</taxon>
        <taxon>campanulids</taxon>
        <taxon>Asterales</taxon>
        <taxon>Asteraceae</taxon>
        <taxon>Cichorioideae</taxon>
        <taxon>Cichorieae</taxon>
        <taxon>Cichoriinae</taxon>
        <taxon>Cichorium</taxon>
    </lineage>
</organism>
<dbReference type="EMBL" id="CM042015">
    <property type="protein sequence ID" value="KAI3708301.1"/>
    <property type="molecule type" value="Genomic_DNA"/>
</dbReference>
<keyword evidence="2" id="KW-1185">Reference proteome</keyword>
<dbReference type="Proteomes" id="UP001055811">
    <property type="component" value="Linkage Group LG07"/>
</dbReference>
<reference evidence="1 2" key="2">
    <citation type="journal article" date="2022" name="Mol. Ecol. Resour.">
        <title>The genomes of chicory, endive, great burdock and yacon provide insights into Asteraceae paleo-polyploidization history and plant inulin production.</title>
        <authorList>
            <person name="Fan W."/>
            <person name="Wang S."/>
            <person name="Wang H."/>
            <person name="Wang A."/>
            <person name="Jiang F."/>
            <person name="Liu H."/>
            <person name="Zhao H."/>
            <person name="Xu D."/>
            <person name="Zhang Y."/>
        </authorList>
    </citation>
    <scope>NUCLEOTIDE SEQUENCE [LARGE SCALE GENOMIC DNA]</scope>
    <source>
        <strain evidence="2">cv. Punajuju</strain>
        <tissue evidence="1">Leaves</tissue>
    </source>
</reference>
<comment type="caution">
    <text evidence="1">The sequence shown here is derived from an EMBL/GenBank/DDBJ whole genome shotgun (WGS) entry which is preliminary data.</text>
</comment>
<name>A0ACB9AEY3_CICIN</name>
<proteinExistence type="predicted"/>
<evidence type="ECO:0000313" key="1">
    <source>
        <dbReference type="EMBL" id="KAI3708301.1"/>
    </source>
</evidence>
<protein>
    <submittedName>
        <fullName evidence="1">Uncharacterized protein</fullName>
    </submittedName>
</protein>
<gene>
    <name evidence="1" type="ORF">L2E82_37468</name>
</gene>
<sequence>MELGSRLHFRVVVPILPKTSPTHKTIIRCYASLCQFLDRHLFPLHCSSKNGAIESIVCRSDELGRIQMLNMLQQVCSIDLSQVLLIICAT</sequence>
<accession>A0ACB9AEY3</accession>
<reference evidence="2" key="1">
    <citation type="journal article" date="2022" name="Mol. Ecol. Resour.">
        <title>The genomes of chicory, endive, great burdock and yacon provide insights into Asteraceae palaeo-polyploidization history and plant inulin production.</title>
        <authorList>
            <person name="Fan W."/>
            <person name="Wang S."/>
            <person name="Wang H."/>
            <person name="Wang A."/>
            <person name="Jiang F."/>
            <person name="Liu H."/>
            <person name="Zhao H."/>
            <person name="Xu D."/>
            <person name="Zhang Y."/>
        </authorList>
    </citation>
    <scope>NUCLEOTIDE SEQUENCE [LARGE SCALE GENOMIC DNA]</scope>
    <source>
        <strain evidence="2">cv. Punajuju</strain>
    </source>
</reference>